<feature type="region of interest" description="Disordered" evidence="1">
    <location>
        <begin position="50"/>
        <end position="80"/>
    </location>
</feature>
<organism evidence="2 3">
    <name type="scientific">Streptomyces rochei</name>
    <name type="common">Streptomyces parvullus</name>
    <dbReference type="NCBI Taxonomy" id="1928"/>
    <lineage>
        <taxon>Bacteria</taxon>
        <taxon>Bacillati</taxon>
        <taxon>Actinomycetota</taxon>
        <taxon>Actinomycetes</taxon>
        <taxon>Kitasatosporales</taxon>
        <taxon>Streptomycetaceae</taxon>
        <taxon>Streptomyces</taxon>
        <taxon>Streptomyces rochei group</taxon>
    </lineage>
</organism>
<evidence type="ECO:0000313" key="3">
    <source>
        <dbReference type="Proteomes" id="UP001231701"/>
    </source>
</evidence>
<dbReference type="GeneID" id="90942538"/>
<name>A0AAX3ZFK6_STRRO</name>
<proteinExistence type="predicted"/>
<dbReference type="RefSeq" id="WP_306691854.1">
    <property type="nucleotide sequence ID" value="NZ_CP121271.1"/>
</dbReference>
<evidence type="ECO:0000313" key="2">
    <source>
        <dbReference type="EMBL" id="WMC86039.1"/>
    </source>
</evidence>
<gene>
    <name evidence="2" type="ORF">P7W03_10900</name>
</gene>
<reference evidence="2" key="1">
    <citation type="submission" date="2023-03" db="EMBL/GenBank/DDBJ databases">
        <title>Borrelidin-producing and root-colonizing Streptomyces rochei is a potent biopesticide for soil-borne oomycete-caused plant diseases.</title>
        <authorList>
            <person name="Zhou D."/>
            <person name="Wang X."/>
            <person name="Navarro-Munoz J.C."/>
            <person name="Li W."/>
            <person name="Li J."/>
            <person name="Jiu M."/>
            <person name="Deng S."/>
            <person name="Ye Y."/>
            <person name="Daly P."/>
            <person name="Wei L."/>
        </authorList>
    </citation>
    <scope>NUCLEOTIDE SEQUENCE</scope>
    <source>
        <strain evidence="2">JK1</strain>
    </source>
</reference>
<dbReference type="EMBL" id="CP121271">
    <property type="protein sequence ID" value="WMC86039.1"/>
    <property type="molecule type" value="Genomic_DNA"/>
</dbReference>
<accession>A0AAX3ZFK6</accession>
<dbReference type="AlphaFoldDB" id="A0AAX3ZFK6"/>
<evidence type="ECO:0000256" key="1">
    <source>
        <dbReference type="SAM" id="MobiDB-lite"/>
    </source>
</evidence>
<protein>
    <submittedName>
        <fullName evidence="2">Uncharacterized protein</fullName>
    </submittedName>
</protein>
<sequence length="80" mass="8416">MSDNRRGTERADTRTPGRAVRRVVRGPWTVLCAVAAVLPGPATVTASALEEADAAPPHRAVGADPTRAYPPADTGRRRTA</sequence>
<dbReference type="Proteomes" id="UP001231701">
    <property type="component" value="Chromosome"/>
</dbReference>